<feature type="region of interest" description="Disordered" evidence="3">
    <location>
        <begin position="253"/>
        <end position="314"/>
    </location>
</feature>
<dbReference type="InterPro" id="IPR013517">
    <property type="entry name" value="FG-GAP"/>
</dbReference>
<dbReference type="InterPro" id="IPR007111">
    <property type="entry name" value="NACHT_NTPase"/>
</dbReference>
<feature type="compositionally biased region" description="Low complexity" evidence="3">
    <location>
        <begin position="295"/>
        <end position="308"/>
    </location>
</feature>
<evidence type="ECO:0000259" key="4">
    <source>
        <dbReference type="PROSITE" id="PS50837"/>
    </source>
</evidence>
<gene>
    <name evidence="5" type="ORF">B0T10DRAFT_281052</name>
</gene>
<proteinExistence type="predicted"/>
<dbReference type="EMBL" id="JAGPYM010000069">
    <property type="protein sequence ID" value="KAH6869554.1"/>
    <property type="molecule type" value="Genomic_DNA"/>
</dbReference>
<evidence type="ECO:0000256" key="2">
    <source>
        <dbReference type="ARBA" id="ARBA00022737"/>
    </source>
</evidence>
<dbReference type="Pfam" id="PF24883">
    <property type="entry name" value="NPHP3_N"/>
    <property type="match status" value="1"/>
</dbReference>
<evidence type="ECO:0000256" key="1">
    <source>
        <dbReference type="ARBA" id="ARBA00022729"/>
    </source>
</evidence>
<dbReference type="Pfam" id="PF13517">
    <property type="entry name" value="FG-GAP_3"/>
    <property type="match status" value="2"/>
</dbReference>
<comment type="caution">
    <text evidence="5">The sequence shown here is derived from an EMBL/GenBank/DDBJ whole genome shotgun (WGS) entry which is preliminary data.</text>
</comment>
<accession>A0A9P8VRG4</accession>
<dbReference type="InterPro" id="IPR027417">
    <property type="entry name" value="P-loop_NTPase"/>
</dbReference>
<keyword evidence="6" id="KW-1185">Reference proteome</keyword>
<keyword evidence="2" id="KW-0677">Repeat</keyword>
<reference evidence="5 6" key="1">
    <citation type="journal article" date="2021" name="Nat. Commun.">
        <title>Genetic determinants of endophytism in the Arabidopsis root mycobiome.</title>
        <authorList>
            <person name="Mesny F."/>
            <person name="Miyauchi S."/>
            <person name="Thiergart T."/>
            <person name="Pickel B."/>
            <person name="Atanasova L."/>
            <person name="Karlsson M."/>
            <person name="Huettel B."/>
            <person name="Barry K.W."/>
            <person name="Haridas S."/>
            <person name="Chen C."/>
            <person name="Bauer D."/>
            <person name="Andreopoulos W."/>
            <person name="Pangilinan J."/>
            <person name="LaButti K."/>
            <person name="Riley R."/>
            <person name="Lipzen A."/>
            <person name="Clum A."/>
            <person name="Drula E."/>
            <person name="Henrissat B."/>
            <person name="Kohler A."/>
            <person name="Grigoriev I.V."/>
            <person name="Martin F.M."/>
            <person name="Hacquard S."/>
        </authorList>
    </citation>
    <scope>NUCLEOTIDE SEQUENCE [LARGE SCALE GENOMIC DNA]</scope>
    <source>
        <strain evidence="5 6">MPI-CAGE-CH-0241</strain>
    </source>
</reference>
<dbReference type="SUPFAM" id="SSF69318">
    <property type="entry name" value="Integrin alpha N-terminal domain"/>
    <property type="match status" value="1"/>
</dbReference>
<dbReference type="Gene3D" id="2.130.10.130">
    <property type="entry name" value="Integrin alpha, N-terminal"/>
    <property type="match status" value="2"/>
</dbReference>
<keyword evidence="1" id="KW-0732">Signal</keyword>
<organism evidence="5 6">
    <name type="scientific">Thelonectria olida</name>
    <dbReference type="NCBI Taxonomy" id="1576542"/>
    <lineage>
        <taxon>Eukaryota</taxon>
        <taxon>Fungi</taxon>
        <taxon>Dikarya</taxon>
        <taxon>Ascomycota</taxon>
        <taxon>Pezizomycotina</taxon>
        <taxon>Sordariomycetes</taxon>
        <taxon>Hypocreomycetidae</taxon>
        <taxon>Hypocreales</taxon>
        <taxon>Nectriaceae</taxon>
        <taxon>Thelonectria</taxon>
    </lineage>
</organism>
<dbReference type="SUPFAM" id="SSF52540">
    <property type="entry name" value="P-loop containing nucleoside triphosphate hydrolases"/>
    <property type="match status" value="2"/>
</dbReference>
<name>A0A9P8VRG4_9HYPO</name>
<evidence type="ECO:0000313" key="6">
    <source>
        <dbReference type="Proteomes" id="UP000777438"/>
    </source>
</evidence>
<feature type="domain" description="NACHT" evidence="4">
    <location>
        <begin position="908"/>
        <end position="1053"/>
    </location>
</feature>
<dbReference type="FunFam" id="3.40.50.300:FF:001638">
    <property type="entry name" value="NACHT and WD40 domain protein"/>
    <property type="match status" value="1"/>
</dbReference>
<evidence type="ECO:0000313" key="5">
    <source>
        <dbReference type="EMBL" id="KAH6869554.1"/>
    </source>
</evidence>
<evidence type="ECO:0000256" key="3">
    <source>
        <dbReference type="SAM" id="MobiDB-lite"/>
    </source>
</evidence>
<sequence>MDDSRGSLEICGVARQCKAVFAECVANPSLGHQAWIRAAQGDFNLWCASINATSAGKSSLDYRLRTRPDVRDAVRGLVRALVEALKKCQQLVVEESKLDDGLATIREEFQSDPGDPDPDSPQSYVSWEAISNKSSGPASSSGDETLDPILSEQISYAKTILSQLQRISLAIRKSGNKYRFEKADAALDGNIFEEFRKHLTTIILIAFEDTEAKELTAVQKMQRASDYDRLTPIQRRMVRANILRRNRIEFVTGSPTRKSRPTSVVGRPEPAVDAGMPAAVEPATVDTDPAPSQPTPSITITPPRQTTPGESTRSVAHTTLVTATDVGSKLDIKHILTRPASSTVTKMTRIGSSQAFPGCPNPGSDGAVLCPYCNDVLPLEYSRSKHKDSWKAHVVQDIIPYSCVIEGCDTPDEMYLTANTLLAHTLELHSTTRWTCDYCAFGVKEGKDSTVEEQQLFDNAEEWESHISLAHGDEIPADQRGILAELNKRRVIGPLSCPLCEFSTGSMDTKIDDHILQHLHEFALRALPEGARETDDPGSKTSQASRLLSHTQSNSIDAIIAREYPVVTIQEVEDAMDRAWHLVSTSGTKFLQPGLKRPLHSDAAATELWQTKSRRLKEILDTLKFISQDSMWWRDPDIQDLAVEAVEAVEEMNSAAVAKAQRLPINQTDSVQDISVPSPPSHFTGRENILEKLDYLLFFCNQDSNQQSRIALIGPKGMGKTSIARIFVHRMREQSKDCSVFWVDASTENSIEQSYNAIAGEFGDFPEWPGSILNRVQLFLRHLTWTFNGHWLVVMDGLQRQTALYLSFENLIPQGLRGSLLLTASDPTCLALLGPVEIIQVPELDDETSIQHVIQRENDNCLKDLRLSDPRDDKTRIEWTKGGLLKDLYHWILDNPDFRQWRDNHQSRLLWIKGGPGKGKTMLLCGIIDELNKSTVHPALLSYFFCQCTDSRNNNATAVLRGLIYMLVNQQPSLISHVRKRYDHAGKGLFEDVNAWVALSEIFANILEDPDLKSTFLIIDALDECVTDLPQLLDLIVEKSAGSPRVKWVVSSRNLPNIEEHLEAARQKVRLCLELNEKSISAAVSMYISLKALPKIEGFQKFILQTGTALHNTDNTFDFAIADWNGDGRPDLVAIKKSKTGTNSTEVHILSGSSNFRNFILQTGTALHETDSTFDFAMADWNGDGRPDLVAIKKSKTGTNSTEVHILSGSSVFRNFILQTGTALHETDSTFDFAMADWNGDGRPDLVAIKKSNTGTNSTEVHILSGSSNFRNFILQTGTALHETDSTFDFAMADWNGDGRPDLVAIKKSNTGTNSTEVHILSGSSNFRNFILQTGTALHETDSTFDFAMADWNGDGRPDLVAIKKSNTGTNSTEVHTLAG</sequence>
<dbReference type="Gene3D" id="3.40.50.300">
    <property type="entry name" value="P-loop containing nucleotide triphosphate hydrolases"/>
    <property type="match status" value="2"/>
</dbReference>
<dbReference type="PANTHER" id="PTHR10039">
    <property type="entry name" value="AMELOGENIN"/>
    <property type="match status" value="1"/>
</dbReference>
<dbReference type="Proteomes" id="UP000777438">
    <property type="component" value="Unassembled WGS sequence"/>
</dbReference>
<dbReference type="PANTHER" id="PTHR10039:SF14">
    <property type="entry name" value="NACHT DOMAIN-CONTAINING PROTEIN"/>
    <property type="match status" value="1"/>
</dbReference>
<dbReference type="InterPro" id="IPR056884">
    <property type="entry name" value="NPHP3-like_N"/>
</dbReference>
<dbReference type="OrthoDB" id="674604at2759"/>
<protein>
    <recommendedName>
        <fullName evidence="4">NACHT domain-containing protein</fullName>
    </recommendedName>
</protein>
<dbReference type="PROSITE" id="PS50837">
    <property type="entry name" value="NACHT"/>
    <property type="match status" value="1"/>
</dbReference>
<dbReference type="InterPro" id="IPR028994">
    <property type="entry name" value="Integrin_alpha_N"/>
</dbReference>